<gene>
    <name evidence="2" type="ORF">KYC_01524</name>
</gene>
<dbReference type="EMBL" id="AGUF01000008">
    <property type="protein sequence ID" value="EHK68130.1"/>
    <property type="molecule type" value="Genomic_DNA"/>
</dbReference>
<dbReference type="OrthoDB" id="9802640at2"/>
<evidence type="ECO:0000313" key="3">
    <source>
        <dbReference type="Proteomes" id="UP000003113"/>
    </source>
</evidence>
<comment type="caution">
    <text evidence="2">The sequence shown here is derived from an EMBL/GenBank/DDBJ whole genome shotgun (WGS) entry which is preliminary data.</text>
</comment>
<dbReference type="eggNOG" id="COG3183">
    <property type="taxonomic scope" value="Bacteria"/>
</dbReference>
<sequence length="320" mass="35616">MGIQECLTKVLTGYEAACGELFPKHPLARFIRDDFRVMVESIIGADQQLTCKGSSGQGGWVRGPWVGMFYGPITHGAQYGYYPVYLFREDMLGVYLSLNQGMTEAKAHYKSDAKTALKAKAANFRALLGSAWERFPLSEIDLAPSAPSNNTAFYEAANICAKYYPAGALPSEEVLVDDLKAMLTLYAQLYETETAGGFGQESELDEPKEFLYEDLTRFRMHRRLERSAKLSKLVKVKRGCVCEVCGIDFEKIYGEIGKGYIEAHHLRPLATLKGLRVPMDAETDFAVLCANCHRMIHKSDCISDVGDFKSKHFDAGAAIR</sequence>
<keyword evidence="3" id="KW-1185">Reference proteome</keyword>
<proteinExistence type="predicted"/>
<dbReference type="InterPro" id="IPR021961">
    <property type="entry name" value="McrB_DNA-bd"/>
</dbReference>
<name>H0F0M3_9BURK</name>
<dbReference type="CDD" id="cd00085">
    <property type="entry name" value="HNHc"/>
    <property type="match status" value="1"/>
</dbReference>
<dbReference type="Pfam" id="PF12102">
    <property type="entry name" value="MrcB_N"/>
    <property type="match status" value="1"/>
</dbReference>
<organism evidence="2 3">
    <name type="scientific">Achromobacter arsenitoxydans SY8</name>
    <dbReference type="NCBI Taxonomy" id="477184"/>
    <lineage>
        <taxon>Bacteria</taxon>
        <taxon>Pseudomonadati</taxon>
        <taxon>Pseudomonadota</taxon>
        <taxon>Betaproteobacteria</taxon>
        <taxon>Burkholderiales</taxon>
        <taxon>Alcaligenaceae</taxon>
        <taxon>Achromobacter</taxon>
    </lineage>
</organism>
<dbReference type="Gene3D" id="3.30.920.90">
    <property type="match status" value="1"/>
</dbReference>
<dbReference type="STRING" id="477184.KYC_01524"/>
<accession>H0F0M3</accession>
<reference evidence="2 3" key="1">
    <citation type="journal article" date="2012" name="J. Bacteriol.">
        <title>Genome sequence of the highly efficient arsenite-oxidizing bacterium Achromobacter arsenitoxydans SY8.</title>
        <authorList>
            <person name="Li X."/>
            <person name="Hu Y."/>
            <person name="Gong J."/>
            <person name="Lin Y."/>
            <person name="Johnstone L."/>
            <person name="Rensing C."/>
            <person name="Wang G."/>
        </authorList>
    </citation>
    <scope>NUCLEOTIDE SEQUENCE [LARGE SCALE GENOMIC DNA]</scope>
    <source>
        <strain evidence="2 3">SY8</strain>
    </source>
</reference>
<protein>
    <submittedName>
        <fullName evidence="2">ATPase</fullName>
    </submittedName>
</protein>
<evidence type="ECO:0000259" key="1">
    <source>
        <dbReference type="Pfam" id="PF12102"/>
    </source>
</evidence>
<dbReference type="AlphaFoldDB" id="H0F0M3"/>
<dbReference type="InterPro" id="IPR003615">
    <property type="entry name" value="HNH_nuc"/>
</dbReference>
<dbReference type="Proteomes" id="UP000003113">
    <property type="component" value="Unassembled WGS sequence"/>
</dbReference>
<feature type="domain" description="Type IV methyl-directed restriction enzyme EcoKMcrB subunit DNA-binding" evidence="1">
    <location>
        <begin position="9"/>
        <end position="190"/>
    </location>
</feature>
<evidence type="ECO:0000313" key="2">
    <source>
        <dbReference type="EMBL" id="EHK68130.1"/>
    </source>
</evidence>